<dbReference type="InterPro" id="IPR038213">
    <property type="entry name" value="IFI6/IFI27-like_sf"/>
</dbReference>
<keyword evidence="7" id="KW-1185">Reference proteome</keyword>
<keyword evidence="3" id="KW-0812">Transmembrane</keyword>
<dbReference type="InterPro" id="IPR009311">
    <property type="entry name" value="IFI6/IFI27-like"/>
</dbReference>
<comment type="subcellular location">
    <subcellularLocation>
        <location evidence="1">Membrane</location>
        <topology evidence="1">Multi-pass membrane protein</topology>
    </subcellularLocation>
</comment>
<dbReference type="EMBL" id="JAVRRJ010000001">
    <property type="protein sequence ID" value="KAK5090052.1"/>
    <property type="molecule type" value="Genomic_DNA"/>
</dbReference>
<evidence type="ECO:0000256" key="2">
    <source>
        <dbReference type="ARBA" id="ARBA00007262"/>
    </source>
</evidence>
<evidence type="ECO:0000256" key="5">
    <source>
        <dbReference type="ARBA" id="ARBA00023136"/>
    </source>
</evidence>
<name>A0AAN7T559_9EURO</name>
<dbReference type="AlphaFoldDB" id="A0AAN7T559"/>
<dbReference type="Gene3D" id="6.10.110.10">
    <property type="match status" value="1"/>
</dbReference>
<protein>
    <recommendedName>
        <fullName evidence="8">Lincomycin-condensing protein lmbA</fullName>
    </recommendedName>
</protein>
<dbReference type="Pfam" id="PF06140">
    <property type="entry name" value="Ifi-6-16"/>
    <property type="match status" value="1"/>
</dbReference>
<accession>A0AAN7T559</accession>
<reference evidence="6 7" key="1">
    <citation type="submission" date="2023-08" db="EMBL/GenBank/DDBJ databases">
        <title>Black Yeasts Isolated from many extreme environments.</title>
        <authorList>
            <person name="Coleine C."/>
            <person name="Stajich J.E."/>
            <person name="Selbmann L."/>
        </authorList>
    </citation>
    <scope>NUCLEOTIDE SEQUENCE [LARGE SCALE GENOMIC DNA]</scope>
    <source>
        <strain evidence="6 7">CCFEE 5910</strain>
    </source>
</reference>
<organism evidence="6 7">
    <name type="scientific">Lithohypha guttulata</name>
    <dbReference type="NCBI Taxonomy" id="1690604"/>
    <lineage>
        <taxon>Eukaryota</taxon>
        <taxon>Fungi</taxon>
        <taxon>Dikarya</taxon>
        <taxon>Ascomycota</taxon>
        <taxon>Pezizomycotina</taxon>
        <taxon>Eurotiomycetes</taxon>
        <taxon>Chaetothyriomycetidae</taxon>
        <taxon>Chaetothyriales</taxon>
        <taxon>Trichomeriaceae</taxon>
        <taxon>Lithohypha</taxon>
    </lineage>
</organism>
<dbReference type="Proteomes" id="UP001309876">
    <property type="component" value="Unassembled WGS sequence"/>
</dbReference>
<comment type="similarity">
    <text evidence="2">Belongs to the IFI6/IFI27 family.</text>
</comment>
<evidence type="ECO:0000256" key="1">
    <source>
        <dbReference type="ARBA" id="ARBA00004141"/>
    </source>
</evidence>
<keyword evidence="4" id="KW-1133">Transmembrane helix</keyword>
<evidence type="ECO:0000256" key="4">
    <source>
        <dbReference type="ARBA" id="ARBA00022989"/>
    </source>
</evidence>
<evidence type="ECO:0000313" key="6">
    <source>
        <dbReference type="EMBL" id="KAK5090052.1"/>
    </source>
</evidence>
<proteinExistence type="inferred from homology"/>
<dbReference type="PANTHER" id="PTHR16932">
    <property type="entry name" value="INTERFERON ALPHA-INDUCIBLE PROTEIN 27"/>
    <property type="match status" value="1"/>
</dbReference>
<gene>
    <name evidence="6" type="ORF">LTR05_000221</name>
</gene>
<dbReference type="PANTHER" id="PTHR16932:SF18">
    <property type="entry name" value="INTERFERON, ALPHA-INDUCIBLE PROTEIN 27-LIKE 2"/>
    <property type="match status" value="1"/>
</dbReference>
<evidence type="ECO:0008006" key="8">
    <source>
        <dbReference type="Google" id="ProtNLM"/>
    </source>
</evidence>
<sequence length="195" mass="21289">MSSKLIKPILTRLGLGACLKPRKQSSLKPATYEQKSKFGDEKPAYDTFEAADRFVTTLIRANYRDSKDLNLHAELKNAVSANSWSESLAKTILERLELAIRSGAAIGGTVSEALLKATEAATGFAKDHPVYTTIIVLGVLCLAAPWVLQALGFAEIGIVEGSWAALWQARYAGYVPKGSLFAYLQRLGMVLKWKL</sequence>
<comment type="caution">
    <text evidence="6">The sequence shown here is derived from an EMBL/GenBank/DDBJ whole genome shotgun (WGS) entry which is preliminary data.</text>
</comment>
<keyword evidence="5" id="KW-0472">Membrane</keyword>
<dbReference type="GO" id="GO:0016020">
    <property type="term" value="C:membrane"/>
    <property type="evidence" value="ECO:0007669"/>
    <property type="project" value="UniProtKB-SubCell"/>
</dbReference>
<evidence type="ECO:0000256" key="3">
    <source>
        <dbReference type="ARBA" id="ARBA00022692"/>
    </source>
</evidence>
<evidence type="ECO:0000313" key="7">
    <source>
        <dbReference type="Proteomes" id="UP001309876"/>
    </source>
</evidence>